<evidence type="ECO:0000256" key="2">
    <source>
        <dbReference type="SAM" id="MobiDB-lite"/>
    </source>
</evidence>
<keyword evidence="5" id="KW-1185">Reference proteome</keyword>
<dbReference type="OrthoDB" id="200362at2"/>
<evidence type="ECO:0000313" key="5">
    <source>
        <dbReference type="Proteomes" id="UP000009222"/>
    </source>
</evidence>
<dbReference type="KEGG" id="taz:TREAZ_0300"/>
<dbReference type="Proteomes" id="UP000009222">
    <property type="component" value="Chromosome"/>
</dbReference>
<dbReference type="Pfam" id="PF12951">
    <property type="entry name" value="PATR"/>
    <property type="match status" value="37"/>
</dbReference>
<dbReference type="InParanoid" id="F5YDM1"/>
<dbReference type="eggNOG" id="COG3210">
    <property type="taxonomic scope" value="Bacteria"/>
</dbReference>
<reference evidence="4 5" key="2">
    <citation type="journal article" date="2011" name="ISME J.">
        <title>RNA-seq reveals cooperative metabolic interactions between two termite-gut spirochete species in co-culture.</title>
        <authorList>
            <person name="Rosenthal A.Z."/>
            <person name="Matson E.G."/>
            <person name="Eldar A."/>
            <person name="Leadbetter J.R."/>
        </authorList>
    </citation>
    <scope>NUCLEOTIDE SEQUENCE [LARGE SCALE GENOMIC DNA]</scope>
    <source>
        <strain evidence="5">ATCC BAA-888 / DSM 13862 / ZAS-9</strain>
    </source>
</reference>
<dbReference type="InterPro" id="IPR012332">
    <property type="entry name" value="Autotransporter_pectin_lyase_C"/>
</dbReference>
<evidence type="ECO:0000259" key="3">
    <source>
        <dbReference type="PROSITE" id="PS51208"/>
    </source>
</evidence>
<dbReference type="SUPFAM" id="SSF51126">
    <property type="entry name" value="Pectin lyase-like"/>
    <property type="match status" value="11"/>
</dbReference>
<dbReference type="InterPro" id="IPR051551">
    <property type="entry name" value="Autotransporter_adhesion"/>
</dbReference>
<dbReference type="SMART" id="SM00869">
    <property type="entry name" value="Autotransporter"/>
    <property type="match status" value="1"/>
</dbReference>
<dbReference type="Gene3D" id="2.160.20.20">
    <property type="match status" value="8"/>
</dbReference>
<feature type="domain" description="Autotransporter" evidence="3">
    <location>
        <begin position="3796"/>
        <end position="4075"/>
    </location>
</feature>
<dbReference type="InterPro" id="IPR011050">
    <property type="entry name" value="Pectin_lyase_fold/virulence"/>
</dbReference>
<dbReference type="InterPro" id="IPR005546">
    <property type="entry name" value="Autotransporte_beta"/>
</dbReference>
<dbReference type="InterPro" id="IPR013425">
    <property type="entry name" value="Autotrns_rpt"/>
</dbReference>
<evidence type="ECO:0000256" key="1">
    <source>
        <dbReference type="ARBA" id="ARBA00022729"/>
    </source>
</evidence>
<dbReference type="PANTHER" id="PTHR35037">
    <property type="entry name" value="C-TERMINAL REGION OF AIDA-LIKE PROTEIN"/>
    <property type="match status" value="1"/>
</dbReference>
<dbReference type="HOGENOM" id="CLU_224010_0_0_12"/>
<dbReference type="SUPFAM" id="SSF103515">
    <property type="entry name" value="Autotransporter"/>
    <property type="match status" value="1"/>
</dbReference>
<dbReference type="InterPro" id="IPR036709">
    <property type="entry name" value="Autotransporte_beta_dom_sf"/>
</dbReference>
<feature type="compositionally biased region" description="Low complexity" evidence="2">
    <location>
        <begin position="72"/>
        <end position="86"/>
    </location>
</feature>
<gene>
    <name evidence="4" type="ordered locus">TREAZ_0300</name>
</gene>
<name>F5YDM1_LEAAZ</name>
<keyword evidence="1" id="KW-0732">Signal</keyword>
<dbReference type="eggNOG" id="COG3468">
    <property type="taxonomic scope" value="Bacteria"/>
</dbReference>
<accession>F5YDM1</accession>
<reference evidence="5" key="1">
    <citation type="submission" date="2009-12" db="EMBL/GenBank/DDBJ databases">
        <title>Complete sequence of Treponema azotonutricium strain ZAS-9.</title>
        <authorList>
            <person name="Tetu S.G."/>
            <person name="Matson E."/>
            <person name="Ren Q."/>
            <person name="Seshadri R."/>
            <person name="Elbourne L."/>
            <person name="Hassan K.A."/>
            <person name="Durkin A."/>
            <person name="Radune D."/>
            <person name="Mohamoud Y."/>
            <person name="Shay R."/>
            <person name="Jin S."/>
            <person name="Zhang X."/>
            <person name="Lucey K."/>
            <person name="Ballor N.R."/>
            <person name="Ottesen E."/>
            <person name="Rosenthal R."/>
            <person name="Allen A."/>
            <person name="Leadbetter J.R."/>
            <person name="Paulsen I.T."/>
        </authorList>
    </citation>
    <scope>NUCLEOTIDE SEQUENCE [LARGE SCALE GENOMIC DNA]</scope>
    <source>
        <strain evidence="5">ATCC BAA-888 / DSM 13862 / ZAS-9</strain>
    </source>
</reference>
<dbReference type="NCBIfam" id="TIGR02601">
    <property type="entry name" value="autotrns_rpt"/>
    <property type="match status" value="31"/>
</dbReference>
<evidence type="ECO:0000313" key="4">
    <source>
        <dbReference type="EMBL" id="AEF83186.1"/>
    </source>
</evidence>
<dbReference type="eggNOG" id="COG4625">
    <property type="taxonomic scope" value="Bacteria"/>
</dbReference>
<organism evidence="4 5">
    <name type="scientific">Leadbettera azotonutricia (strain ATCC BAA-888 / DSM 13862 / ZAS-9)</name>
    <name type="common">Treponema azotonutricium</name>
    <dbReference type="NCBI Taxonomy" id="545695"/>
    <lineage>
        <taxon>Bacteria</taxon>
        <taxon>Pseudomonadati</taxon>
        <taxon>Spirochaetota</taxon>
        <taxon>Spirochaetia</taxon>
        <taxon>Spirochaetales</taxon>
        <taxon>Breznakiellaceae</taxon>
        <taxon>Leadbettera</taxon>
    </lineage>
</organism>
<dbReference type="EMBL" id="CP001841">
    <property type="protein sequence ID" value="AEF83186.1"/>
    <property type="molecule type" value="Genomic_DNA"/>
</dbReference>
<protein>
    <submittedName>
        <fullName evidence="4">Outer membrane autotransporter barrel domain protein</fullName>
    </submittedName>
</protein>
<sequence>MLPSGSDSKGNFSRFWAFLLILLMISPAGVLPVYADEYAYVWNGSPGSNWSTSGNWRVGDEEPPEHVGPPESGDSAAIGSGGSAVVSSSDGTAQTVTVGGGLTVLGSSLIVGNGGVAVNGGSLTLTGGNLNVGGSGIAVNGGSFTLTGGSLLAGTVTTDSSGVINIGAAAGSTAVAVSGSTLDGSTEFSGTGGTLQFNSTGLTFSNAINGSLKLVQTAGTTILTGNNNYTGGTTIGTGATLQIGNGTTGSIANAGLIDNSGTLIFNRNATVTHSGVISGSGALTQAGSGTLILTGSNNYAGVTTITDGLIQFTNANRGVGNTDANNLGLGKITLNGGGLRWDSNTYDLSGRLNAIGSGGATFDTNGNNVTLGTALTGTGGITKDGSGTLILTGANTYTGGTIISAGGTLQIGNGVSGAGDTGSIANSSGIINNGALIFNRSGTVDYGKVISGTGTLTKQGTGILTLTGANTYGGGTTITGGLINFANIGNFGDTTSPAYDHNITLNGGGLQWATGNTTNISDKLYGVIGTEGGTFDTNNNGPITLATVLSGGGSKGITKTGGGTLILSGANRYNGGTTINGGLIQFTNADWGTGSDANNLGLGNITLNGGGLRWDSNNYDISGRLNAIGQSGGTFNTDINVNFAKPITGPGTLNTNLNYYVITKAGTGTLSFSGSGAIADTLGLNLLAGTLDISGIGEFDATEVRVKSLSGAGALFLGDVMDSSNRIIVGHDPAVIGGTPIADGGGSYGGAISGIGGLTKTGTALLTLTGTSFYTGGTEILKGLINFSDPANFGTTTLLQDKIILNGGGLQWASSYNGDDISSALNGAIGINGGTFHTNNNLPITLSTPLTGGGTSFDTGITKDGGGTLVLTGLNTYSGGTLIKGDSTKGSFIQFSDADRDKDNKDRPNNLGLGTITLNGGGLLWGANYNYDISEREITVVGSDLIGGTFNTNGNTILPFAKALTGSGAVTKMGEGSLTFTVINEYEGLTTVKGEAAENVSTLFLTGGGSIAASSGLTLEDHGVFDIKDITNSTTIQALNSTSGSTLVELGNNNLTISRLVGDLGVYAGAIDSTGTLPDGGSLTKSGAGKLTLYGDTDLKGGATIEAGTLQFGNHTETGNLYGNIRNDAALIFDHGNDLEYGLGGAKGDSAISGSGTLTKLGVGTLKLTNINGYSGITTISDGILKLSGIGSIAASNGLNLAANSSKFDIAEVTPSGASINNLSSSAEAVNSQILLGGKTLSVNEASGAIFAGKIIGIGGSLTKLGAETLTLTNANNTYTGATTILAGTLKLSVAGSIADSTGVSLAADSTFDIASVTSSASIKNLSSSATSSKILLGDKTLSVNEAIGADFKGIISGVGGKLTKLGAETLTLTNINEYSGTTTISDGTLKLSGDGSIDKSIGLNLAANSSKFDIADVTTSGGASIKNLSSAYANSQILLGDKTLSVNEINSATFMGKISGDGGNLTKLGEGTLTLTNANNTYTGLTAISAGTLKLSGDGSITDSTGVDLAANSTFDISGVTTSGGASINNLSSSAEAVNSQILLGGKTLSVNEASGAIFAGKISGIGGSLTKLGAETLTLTNENTYTGLTKISDGTLKLSGIGSIAGSTGVSLAADSTFDISGVDSSASIKNLSSSATSSKILLGYKTLSVNETIGADFKGIISGVGGNLTKLGAETLTLTNINEYSGTTTISDGTLKLSGIGSIAESIGLNLAANSSIFNIAEVTPSGASIKNLSSAYANSQILLGDKTLSVNEINSATFMGKINGDGGNLTKLGEGTLTLTNANNTYTGLTAISAGTLKLSVAGSIADSTGVSLAADSTFDISGVDSSASINSLSSSEVSSKILLGGKTLSVTEAIGAEFKGIISGAGGSLTKLGAETLTLTNANTYTGLTAISAGTLKLFGSGSIDKSTGVSLAANSSFDISGIDSSASINNLSSSEVSSKILLGGKTLSVNEASDAIFAGIISGDGGSLTKLGAETLTLTNANTYTGLTAISAGTLKLFGSGSIDKSTGVALAANSSFDISGVTTSGGASINNLSSSAEAVNSQILLGGKTLSVTETSSAIFAGKISGTGGSLTKLGDETLTLTNENTYTGLTNISAGTLKLSGDGSIADSTGVALAADSTFDIAHVTTSGGASINNLSSSATSSKILLGDKTLSVNEASDAIFAGIISGDGGNLTKLGDETLTLTNANTYTGLTAISAGILKLSGDGSIAASNGVTLAADSIFDIADVTANGGASINNLSSSEGSSQILLGGNTLSVNEASSNTFAGIISGTGSLTKLGAETLTLTNINEYSGITTIGAGTLKLSDTGSIANSTGLNLAANSSIFDIADVTTSGGASIKNLSSAYANSQILLGGNTLSVNEASSDTFAGIISGDGGSLTKLGAQTLTLTNVNEYSGITTIGAGTLKLSGIGSIADSTGVALAANSSFDISGVDSSASINNLSSSAVSSKILLGGKTLSVNETIGAEFKGIISGTGGSLTKLGAETLTLTNANTYTGITAILAGKLKLSGDGSIADSTGVALAANSSFDISDANSGASINNLSSAYANSQILLGGNTLSVTETGSGTSFAGIIRGAGGSLTKLGTQTLTLTNENTYTGTTAISAGTLKLSGIGSIADSTGVALAADSAFDISGVNSGASINNLSSSSASSKILLGDKTLSVNEAGSGAFAGIISGDGGSLTKLGAQTLTLTNENTYTGTTAISAGTLKLSGTGSIADSNGVVLAADSSFDISGVNSGASINNLSSSEASSKILLGGKTLSVNEASSADFAGIISGAGGSLTKLGAETLNLSNANTYTGLTTISAGTLKLSGDGSIAASNGLNLAANSSFDISGVSSSGASINNLSSSAGSSQILLGGKTLSVNEASDAIFAGIIRGAGGSLTKLGAQTLTLTNANTYTGLTTISAGTLQIGNGGTTGSIVTGGSVVNNGTLIFNRSDDISHNGVISESGALTQEGTGKLTLTGVNTYTGATTVSSGSLSLTGSGSIADSSGLNLVASSSTFDISGITDKTSLKSLEGEGTVTMGEKSLDVVSGDFSGAITGSGTLTKISDSTELGGILILNGSDNTYSGGTVITGGYIEFDSLLNFGAGNITLNGGGLRWKSNWSYNPDNEGSLDPDASGILNDIGGFGGHFDTNGNTIEFNNKINGTGTLYKEGDGVLILKANLTYTRYIINGGTLRFGQEGEIETDIDVSEGSALFINPSQENLYSGVIFGEGSVEKDGDGIGILTGDNDYSGGTTITNGTLQIGNGGETGSITGNVTDNGVLAFNRKDDITFQGDITGEGVLTQIGGGVLVLTGDNTYKGGTTIESGILQIGNGRETGSIIGDVTNNGVLAFNHDDTNSPIVFSGTISGTGALVKEGTDVLVLTGDNDYKGPTTIESGVLQIGNGEDKGSIIGDVEIATGGTLAFNHGKSESEPETPVTIIYDGKISGSGSLIQTGETLVLTGDNDYKGPTTITSGVLQIGNGGETGSITSDVVEIATGGILAFNHGKSESEPEIPVIITYDGKISGEGSLIQTGEILVLTGDNDYSGPTTIESGVLQIGNGSTTGSITSNVVEIAEDGILAFNRSDGITYDGIISGEGSLIQSGGGTLVLTGNNTYEGPTVVKAGILELTGSLESSELTLYGGADFINHSSDFTLDNKTLTLDGLNAGYSGDLSIKNGTLNFYLPVGTTANATILNVDSADVSDATVTVTFGGGNTPMVRGDSVVLIQSNSLTGETANAATAAPGVRGVTLLYSFDIAAKGNQLLGILASVGTDPRTKVLTQGYLGSLALLNQGADLIAGAGIKETLRDNKGGFSAIVQTSGGWSRYTTGSSLDMGSFNLLSGVGWGTQAGFGQLLLGAAVEYGMGSYSTANEITAISFEGDGKTYFVGGGIFGRSDFTSFKSGNIYAELSGRIGWAGNTYNSSLQDVVTNQKASYEAGALYFGLHAGAGYLWNVNDSAKLDIFGKYFWTRQGAESLTLTTGDPIDFDDLNSHRLRGGAGFSYSINEQFKPFASAAYEYELSGESAASTSGYDIDQSSIKGGSGLGELGLSFTPRNLNKLSLDFSVSGYFGKRLGVNGKLAGKFSF</sequence>
<dbReference type="PROSITE" id="PS51208">
    <property type="entry name" value="AUTOTRANSPORTER"/>
    <property type="match status" value="1"/>
</dbReference>
<feature type="region of interest" description="Disordered" evidence="2">
    <location>
        <begin position="53"/>
        <end position="86"/>
    </location>
</feature>
<proteinExistence type="predicted"/>
<dbReference type="PANTHER" id="PTHR35037:SF3">
    <property type="entry name" value="C-TERMINAL REGION OF AIDA-LIKE PROTEIN"/>
    <property type="match status" value="1"/>
</dbReference>